<dbReference type="PANTHER" id="PTHR22878">
    <property type="entry name" value="DYNEIN HEAVY CHAIN 6, AXONEMAL-LIKE-RELATED"/>
    <property type="match status" value="1"/>
</dbReference>
<dbReference type="Gene3D" id="1.20.920.20">
    <property type="match status" value="1"/>
</dbReference>
<dbReference type="InterPro" id="IPR043157">
    <property type="entry name" value="Dynein_AAA1S"/>
</dbReference>
<dbReference type="Gene3D" id="1.20.1270.280">
    <property type="match status" value="1"/>
</dbReference>
<dbReference type="STRING" id="312017.Q230X9"/>
<dbReference type="InterPro" id="IPR042219">
    <property type="entry name" value="AAA_lid_11_sf"/>
</dbReference>
<dbReference type="GO" id="GO:0005874">
    <property type="term" value="C:microtubule"/>
    <property type="evidence" value="ECO:0007669"/>
    <property type="project" value="UniProtKB-KW"/>
</dbReference>
<dbReference type="InterPro" id="IPR041658">
    <property type="entry name" value="AAA_lid_11"/>
</dbReference>
<dbReference type="FunFam" id="1.20.920.30:FF:000002">
    <property type="entry name" value="Dynein axonemal heavy chain 3"/>
    <property type="match status" value="1"/>
</dbReference>
<evidence type="ECO:0000313" key="17">
    <source>
        <dbReference type="Proteomes" id="UP000009168"/>
    </source>
</evidence>
<dbReference type="Pfam" id="PF18199">
    <property type="entry name" value="Dynein_C"/>
    <property type="match status" value="1"/>
</dbReference>
<dbReference type="InterPro" id="IPR035706">
    <property type="entry name" value="AAA_9"/>
</dbReference>
<dbReference type="Gene3D" id="1.10.8.1220">
    <property type="match status" value="1"/>
</dbReference>
<dbReference type="RefSeq" id="XP_001011405.2">
    <property type="nucleotide sequence ID" value="XM_001011405.2"/>
</dbReference>
<dbReference type="FunFam" id="3.40.50.300:FF:000063">
    <property type="entry name" value="dynein heavy chain 6, axonemal"/>
    <property type="match status" value="1"/>
</dbReference>
<dbReference type="PANTHER" id="PTHR22878:SF68">
    <property type="entry name" value="DYNEIN HEAVY CHAIN 6, AXONEMAL-LIKE"/>
    <property type="match status" value="1"/>
</dbReference>
<feature type="coiled-coil region" evidence="13">
    <location>
        <begin position="745"/>
        <end position="794"/>
    </location>
</feature>
<feature type="domain" description="AAA+ ATPase" evidence="15">
    <location>
        <begin position="1719"/>
        <end position="1861"/>
    </location>
</feature>
<organism evidence="16 17">
    <name type="scientific">Tetrahymena thermophila (strain SB210)</name>
    <dbReference type="NCBI Taxonomy" id="312017"/>
    <lineage>
        <taxon>Eukaryota</taxon>
        <taxon>Sar</taxon>
        <taxon>Alveolata</taxon>
        <taxon>Ciliophora</taxon>
        <taxon>Intramacronucleata</taxon>
        <taxon>Oligohymenophorea</taxon>
        <taxon>Hymenostomatida</taxon>
        <taxon>Tetrahymenina</taxon>
        <taxon>Tetrahymenidae</taxon>
        <taxon>Tetrahymena</taxon>
    </lineage>
</organism>
<dbReference type="FunFam" id="1.10.8.710:FF:000004">
    <property type="entry name" value="Dynein axonemal heavy chain 6"/>
    <property type="match status" value="1"/>
</dbReference>
<dbReference type="Gene3D" id="1.20.920.30">
    <property type="match status" value="1"/>
</dbReference>
<gene>
    <name evidence="16" type="ORF">TTHERM_00433800</name>
</gene>
<dbReference type="EMBL" id="GG662532">
    <property type="protein sequence ID" value="EAR91160.2"/>
    <property type="molecule type" value="Genomic_DNA"/>
</dbReference>
<dbReference type="FunFam" id="1.20.140.100:FF:000004">
    <property type="entry name" value="Dynein axonemal heavy chain 6"/>
    <property type="match status" value="1"/>
</dbReference>
<keyword evidence="10" id="KW-0505">Motor protein</keyword>
<dbReference type="Gene3D" id="1.10.8.720">
    <property type="entry name" value="Region D6 of dynein motor"/>
    <property type="match status" value="1"/>
</dbReference>
<feature type="coiled-coil region" evidence="13">
    <location>
        <begin position="896"/>
        <end position="923"/>
    </location>
</feature>
<dbReference type="InterPro" id="IPR024743">
    <property type="entry name" value="Dynein_HC_stalk"/>
</dbReference>
<dbReference type="Pfam" id="PF12774">
    <property type="entry name" value="AAA_6"/>
    <property type="match status" value="1"/>
</dbReference>
<dbReference type="InterPro" id="IPR042222">
    <property type="entry name" value="Dynein_2_N"/>
</dbReference>
<dbReference type="Gene3D" id="3.40.50.300">
    <property type="entry name" value="P-loop containing nucleotide triphosphate hydrolases"/>
    <property type="match status" value="5"/>
</dbReference>
<dbReference type="eggNOG" id="KOG3595">
    <property type="taxonomic scope" value="Eukaryota"/>
</dbReference>
<dbReference type="InParanoid" id="Q230X9"/>
<evidence type="ECO:0000256" key="10">
    <source>
        <dbReference type="ARBA" id="ARBA00023175"/>
    </source>
</evidence>
<dbReference type="GO" id="GO:0051959">
    <property type="term" value="F:dynein light intermediate chain binding"/>
    <property type="evidence" value="ECO:0007669"/>
    <property type="project" value="InterPro"/>
</dbReference>
<dbReference type="GO" id="GO:0030286">
    <property type="term" value="C:dynein complex"/>
    <property type="evidence" value="ECO:0007669"/>
    <property type="project" value="UniProtKB-KW"/>
</dbReference>
<dbReference type="Pfam" id="PF12780">
    <property type="entry name" value="AAA_8"/>
    <property type="match status" value="1"/>
</dbReference>
<evidence type="ECO:0000259" key="15">
    <source>
        <dbReference type="SMART" id="SM00382"/>
    </source>
</evidence>
<dbReference type="InterPro" id="IPR043160">
    <property type="entry name" value="Dynein_C_barrel"/>
</dbReference>
<evidence type="ECO:0000256" key="12">
    <source>
        <dbReference type="ARBA" id="ARBA00023273"/>
    </source>
</evidence>
<dbReference type="GO" id="GO:0045505">
    <property type="term" value="F:dynein intermediate chain binding"/>
    <property type="evidence" value="ECO:0007669"/>
    <property type="project" value="InterPro"/>
</dbReference>
<dbReference type="InterPro" id="IPR003593">
    <property type="entry name" value="AAA+_ATPase"/>
</dbReference>
<dbReference type="GO" id="GO:0005930">
    <property type="term" value="C:axoneme"/>
    <property type="evidence" value="ECO:0007669"/>
    <property type="project" value="UniProtKB-SubCell"/>
</dbReference>
<dbReference type="FunFam" id="3.40.50.300:FF:002141">
    <property type="entry name" value="Dynein heavy chain"/>
    <property type="match status" value="1"/>
</dbReference>
<dbReference type="GO" id="GO:0007018">
    <property type="term" value="P:microtubule-based movement"/>
    <property type="evidence" value="ECO:0007669"/>
    <property type="project" value="InterPro"/>
</dbReference>
<dbReference type="Pfam" id="PF12781">
    <property type="entry name" value="AAA_9"/>
    <property type="match status" value="1"/>
</dbReference>
<evidence type="ECO:0000256" key="5">
    <source>
        <dbReference type="ARBA" id="ARBA00022741"/>
    </source>
</evidence>
<dbReference type="InterPro" id="IPR027417">
    <property type="entry name" value="P-loop_NTPase"/>
</dbReference>
<dbReference type="InterPro" id="IPR041228">
    <property type="entry name" value="Dynein_C"/>
</dbReference>
<keyword evidence="5" id="KW-0547">Nucleotide-binding</keyword>
<dbReference type="CDD" id="cd00009">
    <property type="entry name" value="AAA"/>
    <property type="match status" value="1"/>
</dbReference>
<feature type="coiled-coil region" evidence="13">
    <location>
        <begin position="2886"/>
        <end position="2948"/>
    </location>
</feature>
<feature type="compositionally biased region" description="Polar residues" evidence="14">
    <location>
        <begin position="83"/>
        <end position="99"/>
    </location>
</feature>
<dbReference type="FunFam" id="3.10.490.20:FF:000001">
    <property type="entry name" value="dynein heavy chain 7, axonemal"/>
    <property type="match status" value="1"/>
</dbReference>
<dbReference type="Gene3D" id="6.10.140.1060">
    <property type="match status" value="1"/>
</dbReference>
<dbReference type="PROSITE" id="PS00675">
    <property type="entry name" value="SIGMA54_INTERACT_1"/>
    <property type="match status" value="1"/>
</dbReference>
<dbReference type="Pfam" id="PF18198">
    <property type="entry name" value="AAA_lid_11"/>
    <property type="match status" value="1"/>
</dbReference>
<feature type="coiled-coil region" evidence="13">
    <location>
        <begin position="3206"/>
        <end position="3237"/>
    </location>
</feature>
<dbReference type="GO" id="GO:0008569">
    <property type="term" value="F:minus-end-directed microtubule motor activity"/>
    <property type="evidence" value="ECO:0007669"/>
    <property type="project" value="InterPro"/>
</dbReference>
<dbReference type="InterPro" id="IPR013602">
    <property type="entry name" value="Dynein_heavy_linker"/>
</dbReference>
<dbReference type="InterPro" id="IPR035699">
    <property type="entry name" value="AAA_6"/>
</dbReference>
<evidence type="ECO:0000256" key="6">
    <source>
        <dbReference type="ARBA" id="ARBA00022840"/>
    </source>
</evidence>
<dbReference type="Pfam" id="PF03028">
    <property type="entry name" value="Dynein_heavy"/>
    <property type="match status" value="1"/>
</dbReference>
<dbReference type="GO" id="GO:0005524">
    <property type="term" value="F:ATP binding"/>
    <property type="evidence" value="ECO:0007669"/>
    <property type="project" value="UniProtKB-KW"/>
</dbReference>
<evidence type="ECO:0000256" key="8">
    <source>
        <dbReference type="ARBA" id="ARBA00023054"/>
    </source>
</evidence>
<evidence type="ECO:0000256" key="13">
    <source>
        <dbReference type="SAM" id="Coils"/>
    </source>
</evidence>
<dbReference type="Gene3D" id="1.10.472.130">
    <property type="match status" value="1"/>
</dbReference>
<evidence type="ECO:0000256" key="2">
    <source>
        <dbReference type="ARBA" id="ARBA00008887"/>
    </source>
</evidence>
<dbReference type="Gene3D" id="3.20.180.20">
    <property type="entry name" value="Dynein heavy chain, N-terminal domain 2"/>
    <property type="match status" value="1"/>
</dbReference>
<evidence type="ECO:0000256" key="1">
    <source>
        <dbReference type="ARBA" id="ARBA00004430"/>
    </source>
</evidence>
<dbReference type="FunFam" id="1.10.8.720:FF:000001">
    <property type="entry name" value="dynein heavy chain 7, axonemal"/>
    <property type="match status" value="1"/>
</dbReference>
<dbReference type="FunFam" id="3.20.180.20:FF:000003">
    <property type="entry name" value="Dynein heavy chain 12, axonemal"/>
    <property type="match status" value="1"/>
</dbReference>
<evidence type="ECO:0000256" key="3">
    <source>
        <dbReference type="ARBA" id="ARBA00022490"/>
    </source>
</evidence>
<dbReference type="InterPro" id="IPR004273">
    <property type="entry name" value="Dynein_heavy_D6_P-loop"/>
</dbReference>
<dbReference type="Pfam" id="PF12777">
    <property type="entry name" value="MT"/>
    <property type="match status" value="1"/>
</dbReference>
<evidence type="ECO:0000256" key="7">
    <source>
        <dbReference type="ARBA" id="ARBA00023017"/>
    </source>
</evidence>
<dbReference type="InterPro" id="IPR054354">
    <property type="entry name" value="DYNC2H1-like_lid"/>
</dbReference>
<dbReference type="FunFam" id="3.40.50.300:FF:000362">
    <property type="entry name" value="Dynein, axonemal, heavy chain 6"/>
    <property type="match status" value="1"/>
</dbReference>
<dbReference type="Pfam" id="PF08393">
    <property type="entry name" value="DHC_N2"/>
    <property type="match status" value="1"/>
</dbReference>
<dbReference type="GeneID" id="7840570"/>
<dbReference type="OrthoDB" id="5593012at2759"/>
<comment type="subcellular location">
    <subcellularLocation>
        <location evidence="1">Cytoplasm</location>
        <location evidence="1">Cytoskeleton</location>
        <location evidence="1">Cilium axoneme</location>
    </subcellularLocation>
</comment>
<dbReference type="Gene3D" id="1.10.287.2620">
    <property type="match status" value="1"/>
</dbReference>
<keyword evidence="3" id="KW-0963">Cytoplasm</keyword>
<dbReference type="Gene3D" id="1.10.8.710">
    <property type="match status" value="1"/>
</dbReference>
<sequence length="4091" mass="474268">MAKRLNFRQDNIDYKELLKRREEKRKKLATKKNPFILSVSETDHETYSKLYKFNPDEILNEFNKGGGSDVVVKTSQSDKKASLSMSKSRQTETKSPNKSKISEKIYREQEEFEMDDQQIFEGDEYENGENGEFEEGDESKYTQIVQNLFNEKMKKPVNKIQNALFVDQYVAAELAKIVTGEQAISFFAKYGNTTPIKFINCVKDDQHKPEEFKPYDLKVNNVSENQKELTLDEYYTISAHGIVHVFTAKGKKALGNSDTSTEVISLSDWMHESTMFNIITNIQFFKNYAITKIFNIWKANVHYRIFCKTRKKLIHDTFIAKPAFANHLMSINQHMYEIQNTKTVSNSIVQSKIWDQEEFKQDQKKARQEAQRNYESIVEKVITLVEVVCKEVDQRTKIKEQSEIEEARFGQQVKSKPRYEIALEAKERAYLLERAIKDREKLRNFIRLVDYLCVETLVHTNLISMHTLLEEMKKERKQGLFGSTVIFDVAKMSFSPDEKEVTDSLVKLLEDMVNTMQSSSLRVIHHFESYIKNLSTENICDVAKIIFDSVEFQSIKEEVLLKISTDFRNAQNYVDEKYEKCRPVHNFKTEWNFEAFKAEEQKIETIKQRITELNKWLLDIQHYIKDVVQGVVQIQGSKIKSNLDDFVKKQLELIRVYLYDQMKRKAEQLYKQLQQYNGNLSKPPSNTLKDYATYINFYNEVLDAAKDSKLEKKKQEIEEMHYELKIKFTNISGSSSTSGVDELLLENIQNEYQKIGKSIKEADASIKENQASMIKKLENDYQKLIQDIKQTALSVNQPILCSEETSSSQALNLLQTIKIQIEGNQNKTGGEYGGLQGKYRNLHYYASLMQFNLQETRDLKELEAKYNDRFMLWSHYDEFQTKEDEWKKNPFNQLNSEDVEKDMRKYKQGIAKLKMNIHNLTTEEKDRVLESYEKKYKSFETNMPIIIALGNKDLQVRHWKKIFDILQLPISPGQTFTLLDLMSSNASEKIEEMEEISGRASGEAGIERQVDEIKKKWQELAFIVMPYRDYKDKFILGTVEDIIAALDDHQLKIQTMLGTKYVTEIRPVVEDWEKKLVLISDIIDEWLYCQRQWMYLENIFSAEDIQKQLPQETTKFMQVDKFWKETMLKTNKRPLVQDCCSNEDLLKKFQMFNKMLEDIQKCLENYLETKRAAFPRFYFLSNDELLEILSQTRNPHAVQSHLRKCFDNINRIQFTEEDESKEIVGMQSAEPEIMPEKVPFFASVFAEGAVEHWLFRIQEMMIKTLHDITKKALLDYPENGLERREWLFKYPAQPILTVDQIKWTQGCTEAIVKMSEGKMTGLSEYNEFMKVLIDRMVDIVRGQLNTLERTLMGALIVIDVHARDVVATMTQMNISHLNDFEWSKQLRYYWEVEEDNCFVKQTNTRFKYRYEYLGNGPRLVITPLTDKCYITLTSAKYLSYGGAPAGPAGTGKTETTKDLAKALAVQCVVFNCSDGLDFKTMGRFFSGLAQSGAWACFDEFNRIDIEVLSVIAQQILTIQVAIRRDVDTFEFEGRTIPLDQNFGVFITMNPGYAGRTELPDNLKALFRPVAMMIPDYRLIAEIILFSEGFSTASVLARKMVNLYKLSSEQLSKQDHYDFGMRAVKSVLVMAGALRRKEAQLSEDIVLIRAMRDSNVPKFLEHDLPLFMSIISDLFPGVDIPYIDYGNLQKAIENQLELQNYQKPAKFITKIIQLMETIMVRHGVMVVGITGTGKTTNIHTLAKAMYQLEKEGSTDYYHKQVKLERLNPKSVTMNELFGYTNILTNEWTDGIAAKIIRDNVAEGTDLKKWVIFDGPVDALWIENMNTVLDDNKMLCLNNGQRIKLPATFTMMFEVQDLAVASPATVSRCGMVYMEPVHLGWEPILDTWCIKFKEHLHKDKEGKSPQYVTTLVEKIRNFFKDNFKFLRNDCKEVIPTVENNLVQSCLNFVEIVYHECAEVHNFEKMTNNEADHLCSMIFIFSFIWSAGGNLHDSSRQKFSQTIKGKILKILSGFPFDGEVFDYYINIEKKEFKPWTELITEFKFNLETPYFNILVPTADTVKYKNLLSKLLKNNRNVLLSGETGTGKSVIIQEFLTTLSQDHFVNSVLNFSAQTKSQNLQDLFMDKDKFQRKKKDLLGPPAGKKMIVFIDDVNMPALEQYGAQPPNELLRQIIDQGGFYDLKKLYFTNIKDCSFIVACGPPDGGRNPVTPRLFRHFNMLWAPELSQRSMETIFMHILKGFLAESPYKGLDKLAPQIVKTTIDMYLNMKQKFLPTPKKCHYTFNLRDISKVFQGILQVKFENCQDKETLLSLWAHECQRVFADRLVDDQDKSAFLEYLVTPLTEHFQLEWDKPHLSSILFGDYANNQRLYVKIEENFTKLGEKLNRDYLQHYNNTNTQKQMNLVFFQDALMHLTRICRIIRQPRGNSLLIGVGGSGRQSLTRMATFICQYNCFSIEIAKNYKEPQWKDDLKKLLKNAGAKNTPQVFLFSDTQIVMESFLEDINNILNTGEVPNLWAPEDLEEIIGEMRPLVKEAKIDETRDKMLKYFVQLVRENLHIVLTFSPVGDKLRNRCRQFPSIINCCGIDWFDKWPEDALQSVADSQYRAQDKLGIQDYIQNLSNISVIIHQSVQDKSVEFYEQLRRHNYVTPTSYLELIKLYIEMMKEQQGILPMKIQKYTVGLQTLDEANKEVANLQQKIIAFQPELERSAKENAILVKEIEGKKEIAAVEQEKCKQETDAAQIIRDDVNSQRQVCKKELDEALPILEQANNAVKKIDKKMTDEMKSFKQPPAMVGVVMNAVCLLFNEKEDWDSAKKLLGNMKFLDSLVEFKPETVPEKRWQKLRANYLNDPNFTKEKVSNISLAATSLLIWVLAIEKFAKVQKIVAPKEAALKEAEAKLKVVEAQLYEKESALREIQETVQDLEKKYEMSVRKAEMLKQQKQTAEIQCGRAEKLVSGLAGESERWKISKKILEDDFQNIIGNMILAAASIAYLGPFVFNYRKELLQQWIQECIKLQIPVAKDFSLQRILTEEVQIREWQENGLPADDLSVENGIFIFNCKRWPLVIDPQGQANRWIKNLGADNNLQTTKLTEPNFLKTLENAIRFGQPVLLENIEEDLDPALEPILLKQTFKKNGQQTLRLGDQDVPYNKDFKFYMTTKLPNPHYIPEICIKTTIINFTVTPQGLEDQLLVEVVRHEEAQLEEKRVSLIISVSQDKRQLQELEDRILKLISEAQAQNKILEDEELINTLDQSKTTSQTVNQRIEQSKKTQIEINQTRELYRPIAKRGSVLYFVIAGLSNIDPMYQYSLEFFIKLFKLRLDKAENPPELSARLAALLDDITKSFYINICRGLFEKDKLLFSFLISTSINLESKAINIRDWNYFIKGPTQEPQIDESLIPTIFTHKQFIQLTALSDLGLAYKPISPSLQDSSDRYLWGQIMESKDPWKCQFPDKLQNLDPFQKMLLLKQMREEKLISFVRYYVHETLGELFTKSPLFDLKGSFADSTCTTPIIFVLSPGADPIAYLYQLAKEKDFDQRLKSLSLGQGQGEIAKEMIKTGRRNGDWVCLQNCHLAVSWMTELERIQEMQVEADTHPEYRLWLTSMPTTKFPVPVLQSGIKLTNEPPKGLKANLGRTFNEVDEKEYESCTKRTEYQKLLFSLGFFHAVILERRKFGAIGWNIPYEWMNSDFETCQKQLMIYLNEQPEIPWETLNYLISEINYGGRVTDDKDVRLITALLRKYFNPKIMGEKFDFSQSGIYHSPIELQLSAVRGYIDSFPTEDDPEVFGLHTNANITFEQKTVKEFFDTLLLGQPRSAGKSASGETPDDIVFKLADKILNEIPDTLDQIRVENPNSLDVFRYQEVLQFNRLISTIKKTLAELKKAIKGLVVMSITLEKMFDSFLLKRVPANWEKVAYPSLKPLGSWVADLTQRIEFFRNWVKNGVMPSYWISAMFFPQGFMTSALQTYARKTHIAIDTLTFKTDVRNIKPEECLEVPDIGVNVHGLFVEGCGWNVQKAILQESQPKILFVEMPVIWLEPVKIESYNPKSVYKCPLYKTSTRRGTLSTTGHSTNFVMYMDLKTEEEPDHWIRRGVALLCLLDD</sequence>
<dbReference type="SUPFAM" id="SSF52540">
    <property type="entry name" value="P-loop containing nucleoside triphosphate hydrolases"/>
    <property type="match status" value="4"/>
</dbReference>
<comment type="similarity">
    <text evidence="2">Belongs to the dynein heavy chain family.</text>
</comment>
<dbReference type="Pfam" id="PF12775">
    <property type="entry name" value="AAA_7"/>
    <property type="match status" value="1"/>
</dbReference>
<dbReference type="InterPro" id="IPR024317">
    <property type="entry name" value="Dynein_heavy_chain_D4_dom"/>
</dbReference>
<dbReference type="InterPro" id="IPR025662">
    <property type="entry name" value="Sigma_54_int_dom_ATP-bd_1"/>
</dbReference>
<keyword evidence="11" id="KW-0206">Cytoskeleton</keyword>
<protein>
    <submittedName>
        <fullName evidence="16">Axonemal dynein heavy chain</fullName>
    </submittedName>
</protein>
<evidence type="ECO:0000256" key="11">
    <source>
        <dbReference type="ARBA" id="ARBA00023212"/>
    </source>
</evidence>
<dbReference type="Proteomes" id="UP000009168">
    <property type="component" value="Unassembled WGS sequence"/>
</dbReference>
<dbReference type="InterPro" id="IPR026983">
    <property type="entry name" value="DHC"/>
</dbReference>
<dbReference type="InterPro" id="IPR041466">
    <property type="entry name" value="Dynein_AAA5_ext"/>
</dbReference>
<proteinExistence type="inferred from homology"/>
<dbReference type="Gene3D" id="1.20.140.100">
    <property type="entry name" value="Dynein heavy chain, N-terminal domain 2"/>
    <property type="match status" value="1"/>
</dbReference>
<dbReference type="Pfam" id="PF17852">
    <property type="entry name" value="Dynein_AAA_lid"/>
    <property type="match status" value="1"/>
</dbReference>
<dbReference type="SMART" id="SM00382">
    <property type="entry name" value="AAA"/>
    <property type="match status" value="3"/>
</dbReference>
<accession>Q230X9</accession>
<dbReference type="Pfam" id="PF22597">
    <property type="entry name" value="DYN_lid"/>
    <property type="match status" value="1"/>
</dbReference>
<dbReference type="FunFam" id="3.40.50.300:FF:002429">
    <property type="entry name" value="Dynein heavy chain, putative"/>
    <property type="match status" value="1"/>
</dbReference>
<keyword evidence="4" id="KW-0493">Microtubule</keyword>
<keyword evidence="12" id="KW-0966">Cell projection</keyword>
<feature type="region of interest" description="Disordered" evidence="14">
    <location>
        <begin position="65"/>
        <end position="100"/>
    </location>
</feature>
<evidence type="ECO:0000256" key="4">
    <source>
        <dbReference type="ARBA" id="ARBA00022701"/>
    </source>
</evidence>
<reference evidence="17" key="1">
    <citation type="journal article" date="2006" name="PLoS Biol.">
        <title>Macronuclear genome sequence of the ciliate Tetrahymena thermophila, a model eukaryote.</title>
        <authorList>
            <person name="Eisen J.A."/>
            <person name="Coyne R.S."/>
            <person name="Wu M."/>
            <person name="Wu D."/>
            <person name="Thiagarajan M."/>
            <person name="Wortman J.R."/>
            <person name="Badger J.H."/>
            <person name="Ren Q."/>
            <person name="Amedeo P."/>
            <person name="Jones K.M."/>
            <person name="Tallon L.J."/>
            <person name="Delcher A.L."/>
            <person name="Salzberg S.L."/>
            <person name="Silva J.C."/>
            <person name="Haas B.J."/>
            <person name="Majoros W.H."/>
            <person name="Farzad M."/>
            <person name="Carlton J.M."/>
            <person name="Smith R.K. Jr."/>
            <person name="Garg J."/>
            <person name="Pearlman R.E."/>
            <person name="Karrer K.M."/>
            <person name="Sun L."/>
            <person name="Manning G."/>
            <person name="Elde N.C."/>
            <person name="Turkewitz A.P."/>
            <person name="Asai D.J."/>
            <person name="Wilkes D.E."/>
            <person name="Wang Y."/>
            <person name="Cai H."/>
            <person name="Collins K."/>
            <person name="Stewart B.A."/>
            <person name="Lee S.R."/>
            <person name="Wilamowska K."/>
            <person name="Weinberg Z."/>
            <person name="Ruzzo W.L."/>
            <person name="Wloga D."/>
            <person name="Gaertig J."/>
            <person name="Frankel J."/>
            <person name="Tsao C.-C."/>
            <person name="Gorovsky M.A."/>
            <person name="Keeling P.J."/>
            <person name="Waller R.F."/>
            <person name="Patron N.J."/>
            <person name="Cherry J.M."/>
            <person name="Stover N.A."/>
            <person name="Krieger C.J."/>
            <person name="del Toro C."/>
            <person name="Ryder H.F."/>
            <person name="Williamson S.C."/>
            <person name="Barbeau R.A."/>
            <person name="Hamilton E.P."/>
            <person name="Orias E."/>
        </authorList>
    </citation>
    <scope>NUCLEOTIDE SEQUENCE [LARGE SCALE GENOMIC DNA]</scope>
    <source>
        <strain evidence="17">SB210</strain>
    </source>
</reference>
<feature type="domain" description="AAA+ ATPase" evidence="15">
    <location>
        <begin position="2070"/>
        <end position="2219"/>
    </location>
</feature>
<evidence type="ECO:0000313" key="16">
    <source>
        <dbReference type="EMBL" id="EAR91160.2"/>
    </source>
</evidence>
<keyword evidence="7" id="KW-0243">Dynein</keyword>
<dbReference type="FunFam" id="3.40.50.300:FF:001145">
    <property type="entry name" value="Putative dynein heavy chain"/>
    <property type="match status" value="1"/>
</dbReference>
<dbReference type="Gene3D" id="3.10.490.20">
    <property type="match status" value="1"/>
</dbReference>
<dbReference type="InterPro" id="IPR042228">
    <property type="entry name" value="Dynein_linker_3"/>
</dbReference>
<keyword evidence="9" id="KW-0969">Cilium</keyword>
<evidence type="ECO:0000256" key="14">
    <source>
        <dbReference type="SAM" id="MobiDB-lite"/>
    </source>
</evidence>
<feature type="domain" description="AAA+ ATPase" evidence="15">
    <location>
        <begin position="1438"/>
        <end position="1577"/>
    </location>
</feature>
<keyword evidence="17" id="KW-1185">Reference proteome</keyword>
<keyword evidence="6" id="KW-0067">ATP-binding</keyword>
<evidence type="ECO:0000256" key="9">
    <source>
        <dbReference type="ARBA" id="ARBA00023069"/>
    </source>
</evidence>
<dbReference type="HOGENOM" id="CLU_000038_0_2_1"/>
<name>Q230X9_TETTS</name>
<keyword evidence="8 13" id="KW-0175">Coiled coil</keyword>
<dbReference type="FunFam" id="1.10.8.1220:FF:000001">
    <property type="entry name" value="Dynein axonemal heavy chain 5"/>
    <property type="match status" value="1"/>
</dbReference>
<dbReference type="Gene3D" id="1.20.58.1120">
    <property type="match status" value="1"/>
</dbReference>
<dbReference type="KEGG" id="tet:TTHERM_00433800"/>
<dbReference type="FunFam" id="1.20.58.1120:FF:000001">
    <property type="entry name" value="dynein heavy chain 2, axonemal"/>
    <property type="match status" value="1"/>
</dbReference>
<dbReference type="FunFam" id="1.20.920.20:FF:000001">
    <property type="entry name" value="dynein heavy chain 2, axonemal"/>
    <property type="match status" value="1"/>
</dbReference>